<dbReference type="GO" id="GO:0043720">
    <property type="term" value="F:3-keto-5-aminohexanoate cleavage activity"/>
    <property type="evidence" value="ECO:0007669"/>
    <property type="project" value="InterPro"/>
</dbReference>
<reference evidence="5" key="1">
    <citation type="journal article" date="2020" name="mSystems">
        <title>Genome- and Community-Level Interaction Insights into Carbon Utilization and Element Cycling Functions of Hydrothermarchaeota in Hydrothermal Sediment.</title>
        <authorList>
            <person name="Zhou Z."/>
            <person name="Liu Y."/>
            <person name="Xu W."/>
            <person name="Pan J."/>
            <person name="Luo Z.H."/>
            <person name="Li M."/>
        </authorList>
    </citation>
    <scope>NUCLEOTIDE SEQUENCE [LARGE SCALE GENOMIC DNA]</scope>
    <source>
        <strain evidence="5">SpSt-477</strain>
    </source>
</reference>
<dbReference type="EMBL" id="DSUH01000111">
    <property type="protein sequence ID" value="HGU32182.1"/>
    <property type="molecule type" value="Genomic_DNA"/>
</dbReference>
<dbReference type="AlphaFoldDB" id="A0A7C4MLC6"/>
<comment type="cofactor">
    <cofactor evidence="1">
        <name>Zn(2+)</name>
        <dbReference type="ChEBI" id="CHEBI:29105"/>
    </cofactor>
</comment>
<evidence type="ECO:0000256" key="4">
    <source>
        <dbReference type="ARBA" id="ARBA00022833"/>
    </source>
</evidence>
<dbReference type="GO" id="GO:0046872">
    <property type="term" value="F:metal ion binding"/>
    <property type="evidence" value="ECO:0007669"/>
    <property type="project" value="UniProtKB-KW"/>
</dbReference>
<keyword evidence="4" id="KW-0862">Zinc</keyword>
<evidence type="ECO:0000256" key="1">
    <source>
        <dbReference type="ARBA" id="ARBA00001947"/>
    </source>
</evidence>
<proteinExistence type="predicted"/>
<evidence type="ECO:0000256" key="3">
    <source>
        <dbReference type="ARBA" id="ARBA00022723"/>
    </source>
</evidence>
<dbReference type="PANTHER" id="PTHR37418:SF2">
    <property type="entry name" value="3-KETO-5-AMINOHEXANOATE CLEAVAGE ENZYME"/>
    <property type="match status" value="1"/>
</dbReference>
<dbReference type="PANTHER" id="PTHR37418">
    <property type="entry name" value="3-KETO-5-AMINOHEXANOATE CLEAVAGE ENZYME-RELATED"/>
    <property type="match status" value="1"/>
</dbReference>
<dbReference type="InterPro" id="IPR008567">
    <property type="entry name" value="BKACE"/>
</dbReference>
<protein>
    <submittedName>
        <fullName evidence="5">3-keto-5-aminohexanoate cleavage protein</fullName>
    </submittedName>
</protein>
<sequence>MQKLIITVALTGNVPTKQMNPNLPVTPEEIASDVARCADLGAAVFHVHARNESGQPTLKKEAFQRIVAAIKKKAPDVIVQLSTGGRAGKEWEERANPVRLLPEMGSFTTGSNNLPGMVYENSPQFLEFLASVYHETGVKPELEIFETGMIANALFLEKKGLLKPPHHFNFVMGAPGAMPAKGRNLAFLVDSIPQGSTWTATGIGKTQIPIAAMAIAMEGHVRVGLEDNLYLPNGEKASNMRLVEIVAAIAHQVGRSIATPDEARTILGLDPSRKDRILSML</sequence>
<keyword evidence="3" id="KW-0479">Metal-binding</keyword>
<evidence type="ECO:0000256" key="2">
    <source>
        <dbReference type="ARBA" id="ARBA00022679"/>
    </source>
</evidence>
<gene>
    <name evidence="5" type="ORF">ENS29_04925</name>
</gene>
<accession>A0A7C4MLC6</accession>
<keyword evidence="2" id="KW-0808">Transferase</keyword>
<comment type="caution">
    <text evidence="5">The sequence shown here is derived from an EMBL/GenBank/DDBJ whole genome shotgun (WGS) entry which is preliminary data.</text>
</comment>
<dbReference type="InterPro" id="IPR013785">
    <property type="entry name" value="Aldolase_TIM"/>
</dbReference>
<evidence type="ECO:0000313" key="5">
    <source>
        <dbReference type="EMBL" id="HGU32182.1"/>
    </source>
</evidence>
<organism evidence="5">
    <name type="scientific">Desulfatirhabdium butyrativorans</name>
    <dbReference type="NCBI Taxonomy" id="340467"/>
    <lineage>
        <taxon>Bacteria</taxon>
        <taxon>Pseudomonadati</taxon>
        <taxon>Thermodesulfobacteriota</taxon>
        <taxon>Desulfobacteria</taxon>
        <taxon>Desulfobacterales</taxon>
        <taxon>Desulfatirhabdiaceae</taxon>
        <taxon>Desulfatirhabdium</taxon>
    </lineage>
</organism>
<name>A0A7C4MLC6_9BACT</name>
<dbReference type="Gene3D" id="3.20.20.70">
    <property type="entry name" value="Aldolase class I"/>
    <property type="match status" value="1"/>
</dbReference>
<dbReference type="Pfam" id="PF05853">
    <property type="entry name" value="BKACE"/>
    <property type="match status" value="1"/>
</dbReference>